<comment type="caution">
    <text evidence="2">The sequence shown here is derived from an EMBL/GenBank/DDBJ whole genome shotgun (WGS) entry which is preliminary data.</text>
</comment>
<dbReference type="NCBIfam" id="TIGR04312">
    <property type="entry name" value="choice_anch_B"/>
    <property type="match status" value="1"/>
</dbReference>
<reference evidence="2" key="1">
    <citation type="submission" date="2023-02" db="EMBL/GenBank/DDBJ databases">
        <authorList>
            <person name="Palmer J.M."/>
        </authorList>
    </citation>
    <scope>NUCLEOTIDE SEQUENCE</scope>
    <source>
        <strain evidence="2">FW57</strain>
    </source>
</reference>
<sequence>MSLAATALLAFGVGAREIQPSVLTSQMYDTGVVHEELMAKKMATWERQIKTGAMDSRKYKSRGGVGAIRCKNGTADVIPGDPLNTFRCSNVDFYDFVSHADLGSKTGRGSSSWGWTSPEGREFVVVAQADGAAFAEITNHGKLVYLGRLPQSTTAAPSIWREIRGYKNYIIIGSEAENHGVQVFDMTKLLDLDPKNPFTFNADRDVTSWWNDLPIGRTHNVVVNEEKEYAVAVGAQPRTSDCRSGLIFIDLKNPDSPQTLGCAAGDGYVHDAQCLVYRGPDSKYLGREICYGYNEDTLTIYDVTDKNSTNIISRTSYEGAKFLVLDDELDEVNGAGPAASGYPITYFWDIRSLENPKQTGLFRSPGYGIDHNQVVVDGIAYQSHYGAGLRILDVRSLSRDPTGARVREIGFFDIYPEDDSQPNGGSIEFVGSWSHYPFFKSGYILVNTIERGAFVVKRSH</sequence>
<evidence type="ECO:0008006" key="4">
    <source>
        <dbReference type="Google" id="ProtNLM"/>
    </source>
</evidence>
<evidence type="ECO:0000256" key="1">
    <source>
        <dbReference type="SAM" id="SignalP"/>
    </source>
</evidence>
<keyword evidence="1" id="KW-0732">Signal</keyword>
<dbReference type="AlphaFoldDB" id="A0AAD4EW71"/>
<dbReference type="PANTHER" id="PTHR38787:SF3">
    <property type="entry name" value="REGULATORY P DOMAIN-CONTAINING PROTEIN"/>
    <property type="match status" value="1"/>
</dbReference>
<organism evidence="2 3">
    <name type="scientific">Staphylotrichum longicolle</name>
    <dbReference type="NCBI Taxonomy" id="669026"/>
    <lineage>
        <taxon>Eukaryota</taxon>
        <taxon>Fungi</taxon>
        <taxon>Dikarya</taxon>
        <taxon>Ascomycota</taxon>
        <taxon>Pezizomycotina</taxon>
        <taxon>Sordariomycetes</taxon>
        <taxon>Sordariomycetidae</taxon>
        <taxon>Sordariales</taxon>
        <taxon>Chaetomiaceae</taxon>
        <taxon>Staphylotrichum</taxon>
    </lineage>
</organism>
<dbReference type="PANTHER" id="PTHR38787">
    <property type="entry name" value="REGULATORY P DOMAIN-CONTAINING PROTEIN"/>
    <property type="match status" value="1"/>
</dbReference>
<feature type="signal peptide" evidence="1">
    <location>
        <begin position="1"/>
        <end position="15"/>
    </location>
</feature>
<evidence type="ECO:0000313" key="2">
    <source>
        <dbReference type="EMBL" id="KAG7288471.1"/>
    </source>
</evidence>
<evidence type="ECO:0000313" key="3">
    <source>
        <dbReference type="Proteomes" id="UP001197093"/>
    </source>
</evidence>
<keyword evidence="3" id="KW-1185">Reference proteome</keyword>
<protein>
    <recommendedName>
        <fullName evidence="4">Regulatory P domain-containing protein</fullName>
    </recommendedName>
</protein>
<dbReference type="Proteomes" id="UP001197093">
    <property type="component" value="Unassembled WGS sequence"/>
</dbReference>
<proteinExistence type="predicted"/>
<gene>
    <name evidence="2" type="ORF">NEMBOFW57_004824</name>
</gene>
<feature type="chain" id="PRO_5042008999" description="Regulatory P domain-containing protein" evidence="1">
    <location>
        <begin position="16"/>
        <end position="460"/>
    </location>
</feature>
<dbReference type="GO" id="GO:0005576">
    <property type="term" value="C:extracellular region"/>
    <property type="evidence" value="ECO:0007669"/>
    <property type="project" value="TreeGrafter"/>
</dbReference>
<dbReference type="EMBL" id="JAHCVI010000002">
    <property type="protein sequence ID" value="KAG7288471.1"/>
    <property type="molecule type" value="Genomic_DNA"/>
</dbReference>
<dbReference type="InterPro" id="IPR027589">
    <property type="entry name" value="Choice_anch_B"/>
</dbReference>
<name>A0AAD4EW71_9PEZI</name>
<accession>A0AAD4EW71</accession>